<sequence length="123" mass="13437">MSDQDEAWFDEAAGPLVRPYAVTGGRTRSDQFGLELITLVVALPSVAEAASLPPEYAKIVRLCQRPMSVAEVAALIDLPLPVIKVLLSDLIEQNYVIFRRAAPMSEAPNQHVLQAVLDGIRKL</sequence>
<proteinExistence type="predicted"/>
<comment type="caution">
    <text evidence="1">The sequence shown here is derived from an EMBL/GenBank/DDBJ whole genome shotgun (WGS) entry which is preliminary data.</text>
</comment>
<dbReference type="OrthoDB" id="4244884at2"/>
<keyword evidence="2" id="KW-1185">Reference proteome</keyword>
<evidence type="ECO:0008006" key="3">
    <source>
        <dbReference type="Google" id="ProtNLM"/>
    </source>
</evidence>
<dbReference type="PANTHER" id="PTHR36221">
    <property type="entry name" value="DUF742 DOMAIN-CONTAINING PROTEIN"/>
    <property type="match status" value="1"/>
</dbReference>
<accession>A0A318LSV8</accession>
<dbReference type="EMBL" id="MASU01000002">
    <property type="protein sequence ID" value="PXY37692.1"/>
    <property type="molecule type" value="Genomic_DNA"/>
</dbReference>
<organism evidence="1 2">
    <name type="scientific">Prauserella flavalba</name>
    <dbReference type="NCBI Taxonomy" id="1477506"/>
    <lineage>
        <taxon>Bacteria</taxon>
        <taxon>Bacillati</taxon>
        <taxon>Actinomycetota</taxon>
        <taxon>Actinomycetes</taxon>
        <taxon>Pseudonocardiales</taxon>
        <taxon>Pseudonocardiaceae</taxon>
        <taxon>Prauserella</taxon>
    </lineage>
</organism>
<name>A0A318LSV8_9PSEU</name>
<dbReference type="AlphaFoldDB" id="A0A318LSV8"/>
<dbReference type="PANTHER" id="PTHR36221:SF1">
    <property type="entry name" value="DUF742 DOMAIN-CONTAINING PROTEIN"/>
    <property type="match status" value="1"/>
</dbReference>
<reference evidence="1 2" key="1">
    <citation type="submission" date="2016-07" db="EMBL/GenBank/DDBJ databases">
        <title>Draft genome sequence of Prauserella sp. YIM 121212, isolated from alkaline soil.</title>
        <authorList>
            <person name="Ruckert C."/>
            <person name="Albersmeier A."/>
            <person name="Jiang C.-L."/>
            <person name="Jiang Y."/>
            <person name="Kalinowski J."/>
            <person name="Schneider O."/>
            <person name="Winkler A."/>
            <person name="Zotchev S.B."/>
        </authorList>
    </citation>
    <scope>NUCLEOTIDE SEQUENCE [LARGE SCALE GENOMIC DNA]</scope>
    <source>
        <strain evidence="1 2">YIM 121212</strain>
    </source>
</reference>
<dbReference type="Pfam" id="PF05331">
    <property type="entry name" value="DUF742"/>
    <property type="match status" value="1"/>
</dbReference>
<dbReference type="Proteomes" id="UP000247892">
    <property type="component" value="Unassembled WGS sequence"/>
</dbReference>
<evidence type="ECO:0000313" key="1">
    <source>
        <dbReference type="EMBL" id="PXY37692.1"/>
    </source>
</evidence>
<gene>
    <name evidence="1" type="ORF">BA062_03465</name>
</gene>
<protein>
    <recommendedName>
        <fullName evidence="3">DUF742 domain-containing protein</fullName>
    </recommendedName>
</protein>
<dbReference type="RefSeq" id="WP_110334566.1">
    <property type="nucleotide sequence ID" value="NZ_JBHVKT010000008.1"/>
</dbReference>
<evidence type="ECO:0000313" key="2">
    <source>
        <dbReference type="Proteomes" id="UP000247892"/>
    </source>
</evidence>
<dbReference type="InterPro" id="IPR007995">
    <property type="entry name" value="DUF742"/>
</dbReference>